<dbReference type="InterPro" id="IPR001841">
    <property type="entry name" value="Znf_RING"/>
</dbReference>
<evidence type="ECO:0000259" key="16">
    <source>
        <dbReference type="PROSITE" id="PS51873"/>
    </source>
</evidence>
<evidence type="ECO:0000256" key="8">
    <source>
        <dbReference type="ARBA" id="ARBA00022771"/>
    </source>
</evidence>
<keyword evidence="9" id="KW-0833">Ubl conjugation pathway</keyword>
<organism evidence="17 18">
    <name type="scientific">Astrephomene gubernaculifera</name>
    <dbReference type="NCBI Taxonomy" id="47775"/>
    <lineage>
        <taxon>Eukaryota</taxon>
        <taxon>Viridiplantae</taxon>
        <taxon>Chlorophyta</taxon>
        <taxon>core chlorophytes</taxon>
        <taxon>Chlorophyceae</taxon>
        <taxon>CS clade</taxon>
        <taxon>Chlamydomonadales</taxon>
        <taxon>Astrephomenaceae</taxon>
        <taxon>Astrephomene</taxon>
    </lineage>
</organism>
<evidence type="ECO:0000256" key="2">
    <source>
        <dbReference type="ARBA" id="ARBA00003976"/>
    </source>
</evidence>
<evidence type="ECO:0000256" key="3">
    <source>
        <dbReference type="ARBA" id="ARBA00005884"/>
    </source>
</evidence>
<feature type="compositionally biased region" description="Low complexity" evidence="13">
    <location>
        <begin position="183"/>
        <end position="194"/>
    </location>
</feature>
<evidence type="ECO:0000256" key="10">
    <source>
        <dbReference type="ARBA" id="ARBA00022833"/>
    </source>
</evidence>
<feature type="compositionally biased region" description="Polar residues" evidence="13">
    <location>
        <begin position="169"/>
        <end position="182"/>
    </location>
</feature>
<dbReference type="EMBL" id="BMAR01000002">
    <property type="protein sequence ID" value="GFR41997.1"/>
    <property type="molecule type" value="Genomic_DNA"/>
</dbReference>
<comment type="similarity">
    <text evidence="3">Belongs to the RBR family. Ariadne subfamily.</text>
</comment>
<dbReference type="InterPro" id="IPR000571">
    <property type="entry name" value="Znf_CCCH"/>
</dbReference>
<keyword evidence="12" id="KW-0175">Coiled coil</keyword>
<name>A0AAD3DKA6_9CHLO</name>
<dbReference type="PROSITE" id="PS51873">
    <property type="entry name" value="TRIAD"/>
    <property type="match status" value="1"/>
</dbReference>
<dbReference type="AlphaFoldDB" id="A0AAD3DKA6"/>
<comment type="catalytic activity">
    <reaction evidence="1">
        <text>[E2 ubiquitin-conjugating enzyme]-S-ubiquitinyl-L-cysteine + [acceptor protein]-L-lysine = [E2 ubiquitin-conjugating enzyme]-L-cysteine + [acceptor protein]-N(6)-ubiquitinyl-L-lysine.</text>
        <dbReference type="EC" id="2.3.2.31"/>
    </reaction>
</comment>
<feature type="zinc finger region" description="C3H1-type" evidence="11">
    <location>
        <begin position="532"/>
        <end position="561"/>
    </location>
</feature>
<feature type="domain" description="C3H1-type" evidence="15">
    <location>
        <begin position="532"/>
        <end position="561"/>
    </location>
</feature>
<dbReference type="PROSITE" id="PS50103">
    <property type="entry name" value="ZF_C3H1"/>
    <property type="match status" value="1"/>
</dbReference>
<evidence type="ECO:0000313" key="17">
    <source>
        <dbReference type="EMBL" id="GFR41997.1"/>
    </source>
</evidence>
<dbReference type="InterPro" id="IPR002867">
    <property type="entry name" value="IBR_dom"/>
</dbReference>
<evidence type="ECO:0000256" key="9">
    <source>
        <dbReference type="ARBA" id="ARBA00022786"/>
    </source>
</evidence>
<dbReference type="InterPro" id="IPR044066">
    <property type="entry name" value="TRIAD_supradom"/>
</dbReference>
<dbReference type="Proteomes" id="UP001054857">
    <property type="component" value="Unassembled WGS sequence"/>
</dbReference>
<protein>
    <recommendedName>
        <fullName evidence="4">RBR-type E3 ubiquitin transferase</fullName>
        <ecNumber evidence="4">2.3.2.31</ecNumber>
    </recommendedName>
</protein>
<dbReference type="Gene3D" id="3.30.40.10">
    <property type="entry name" value="Zinc/RING finger domain, C3HC4 (zinc finger)"/>
    <property type="match status" value="1"/>
</dbReference>
<dbReference type="InterPro" id="IPR017907">
    <property type="entry name" value="Znf_RING_CS"/>
</dbReference>
<dbReference type="SUPFAM" id="SSF57850">
    <property type="entry name" value="RING/U-box"/>
    <property type="match status" value="2"/>
</dbReference>
<evidence type="ECO:0000259" key="14">
    <source>
        <dbReference type="PROSITE" id="PS50089"/>
    </source>
</evidence>
<dbReference type="EC" id="2.3.2.31" evidence="4"/>
<keyword evidence="8 11" id="KW-0863">Zinc-finger</keyword>
<evidence type="ECO:0000256" key="1">
    <source>
        <dbReference type="ARBA" id="ARBA00001798"/>
    </source>
</evidence>
<dbReference type="PROSITE" id="PS50089">
    <property type="entry name" value="ZF_RING_2"/>
    <property type="match status" value="1"/>
</dbReference>
<keyword evidence="7" id="KW-0677">Repeat</keyword>
<evidence type="ECO:0000256" key="12">
    <source>
        <dbReference type="SAM" id="Coils"/>
    </source>
</evidence>
<evidence type="ECO:0000313" key="18">
    <source>
        <dbReference type="Proteomes" id="UP001054857"/>
    </source>
</evidence>
<evidence type="ECO:0000256" key="11">
    <source>
        <dbReference type="PROSITE-ProRule" id="PRU00723"/>
    </source>
</evidence>
<dbReference type="PROSITE" id="PS00518">
    <property type="entry name" value="ZF_RING_1"/>
    <property type="match status" value="1"/>
</dbReference>
<feature type="compositionally biased region" description="Low complexity" evidence="13">
    <location>
        <begin position="224"/>
        <end position="238"/>
    </location>
</feature>
<dbReference type="Gene3D" id="1.20.120.1750">
    <property type="match status" value="1"/>
</dbReference>
<dbReference type="InterPro" id="IPR031127">
    <property type="entry name" value="E3_UB_ligase_RBR"/>
</dbReference>
<reference evidence="17 18" key="1">
    <citation type="journal article" date="2021" name="Sci. Rep.">
        <title>Genome sequencing of the multicellular alga Astrephomene provides insights into convergent evolution of germ-soma differentiation.</title>
        <authorList>
            <person name="Yamashita S."/>
            <person name="Yamamoto K."/>
            <person name="Matsuzaki R."/>
            <person name="Suzuki S."/>
            <person name="Yamaguchi H."/>
            <person name="Hirooka S."/>
            <person name="Minakuchi Y."/>
            <person name="Miyagishima S."/>
            <person name="Kawachi M."/>
            <person name="Toyoda A."/>
            <person name="Nozaki H."/>
        </authorList>
    </citation>
    <scope>NUCLEOTIDE SEQUENCE [LARGE SCALE GENOMIC DNA]</scope>
    <source>
        <strain evidence="17 18">NIES-4017</strain>
    </source>
</reference>
<keyword evidence="6 11" id="KW-0479">Metal-binding</keyword>
<dbReference type="GO" id="GO:0016567">
    <property type="term" value="P:protein ubiquitination"/>
    <property type="evidence" value="ECO:0007669"/>
    <property type="project" value="InterPro"/>
</dbReference>
<evidence type="ECO:0000256" key="7">
    <source>
        <dbReference type="ARBA" id="ARBA00022737"/>
    </source>
</evidence>
<accession>A0AAD3DKA6</accession>
<keyword evidence="10 11" id="KW-0862">Zinc</keyword>
<dbReference type="SMART" id="SM00647">
    <property type="entry name" value="IBR"/>
    <property type="match status" value="2"/>
</dbReference>
<feature type="region of interest" description="Disordered" evidence="13">
    <location>
        <begin position="161"/>
        <end position="238"/>
    </location>
</feature>
<evidence type="ECO:0000256" key="5">
    <source>
        <dbReference type="ARBA" id="ARBA00022679"/>
    </source>
</evidence>
<dbReference type="GO" id="GO:0061630">
    <property type="term" value="F:ubiquitin protein ligase activity"/>
    <property type="evidence" value="ECO:0007669"/>
    <property type="project" value="UniProtKB-EC"/>
</dbReference>
<feature type="compositionally biased region" description="Polar residues" evidence="13">
    <location>
        <begin position="198"/>
        <end position="211"/>
    </location>
</feature>
<dbReference type="InterPro" id="IPR013083">
    <property type="entry name" value="Znf_RING/FYVE/PHD"/>
</dbReference>
<comment type="function">
    <text evidence="2">Might act as an E3 ubiquitin-protein ligase, or as part of E3 complex, which accepts ubiquitin from specific E2 ubiquitin-conjugating enzymes and then transfers it to substrates.</text>
</comment>
<proteinExistence type="inferred from homology"/>
<comment type="caution">
    <text evidence="17">The sequence shown here is derived from an EMBL/GenBank/DDBJ whole genome shotgun (WGS) entry which is preliminary data.</text>
</comment>
<sequence>MAVVIASVSRDSELAALRLQEEELQAQQDALFAEQLAFSFALEEDAADFQQTSDAAIQVQKQRDELRTKMDELLALSLQEILSEQEKLACDGQRVADAEDQLQRWNARIAQHDRAFARKLASTDEDTWEEIGDALEEPLDLPPPPHLPTCQDDDAAVHCSGSAAAVPQPSRSGFTCTSQPTAYQESQSQYSRSRGPSFPSQPCASIPQAPQATAPGSKASSVNASAPSSLPIPSTSASSGKQAVAAPKAATATCQSCYDDVPLQDLMCAGSDGASSSTAAAGCGHYFCTPCMTEYVRGAVKERKYPVPCPMAAAGGGGGAAARGGGGAGGRGGGGGGTGCSAKLSREEVLGLLEAFPAEQQTFRQLEALSALDPDLLIYCPHKDCSSPLLRPTGHDDEWDAEWLPPDEPMQCPACKRALCPRCLIPGWHKGYTCAQFQQLPPHQRSAEDAAALLFSAKQQWKQCPSCKQMVERSEGCNHMRCRCGCDFCYACGKAYRDSSPTADNQHGTPACGCSLFDVPEERPRPVRGGRKVSRTRCRNSASIHDCPNGVDRCWFWHAEDDEVA</sequence>
<keyword evidence="5" id="KW-0808">Transferase</keyword>
<feature type="domain" description="RING-type" evidence="14">
    <location>
        <begin position="254"/>
        <end position="311"/>
    </location>
</feature>
<dbReference type="GO" id="GO:0008270">
    <property type="term" value="F:zinc ion binding"/>
    <property type="evidence" value="ECO:0007669"/>
    <property type="project" value="UniProtKB-KW"/>
</dbReference>
<evidence type="ECO:0000256" key="4">
    <source>
        <dbReference type="ARBA" id="ARBA00012251"/>
    </source>
</evidence>
<evidence type="ECO:0000256" key="6">
    <source>
        <dbReference type="ARBA" id="ARBA00022723"/>
    </source>
</evidence>
<feature type="coiled-coil region" evidence="12">
    <location>
        <begin position="14"/>
        <end position="115"/>
    </location>
</feature>
<dbReference type="CDD" id="cd22584">
    <property type="entry name" value="Rcat_RBR_unk"/>
    <property type="match status" value="1"/>
</dbReference>
<keyword evidence="18" id="KW-1185">Reference proteome</keyword>
<gene>
    <name evidence="17" type="ORF">Agub_g2811</name>
</gene>
<dbReference type="Pfam" id="PF01485">
    <property type="entry name" value="IBR"/>
    <property type="match status" value="2"/>
</dbReference>
<dbReference type="PANTHER" id="PTHR11685">
    <property type="entry name" value="RBR FAMILY RING FINGER AND IBR DOMAIN-CONTAINING"/>
    <property type="match status" value="1"/>
</dbReference>
<evidence type="ECO:0000256" key="13">
    <source>
        <dbReference type="SAM" id="MobiDB-lite"/>
    </source>
</evidence>
<feature type="domain" description="RING-type" evidence="16">
    <location>
        <begin position="250"/>
        <end position="518"/>
    </location>
</feature>
<evidence type="ECO:0000259" key="15">
    <source>
        <dbReference type="PROSITE" id="PS50103"/>
    </source>
</evidence>